<accession>A0ABN2K8B3</accession>
<gene>
    <name evidence="1" type="ORF">GCM10009767_06680</name>
</gene>
<organism evidence="1 2">
    <name type="scientific">Kocuria aegyptia</name>
    <dbReference type="NCBI Taxonomy" id="330943"/>
    <lineage>
        <taxon>Bacteria</taxon>
        <taxon>Bacillati</taxon>
        <taxon>Actinomycetota</taxon>
        <taxon>Actinomycetes</taxon>
        <taxon>Micrococcales</taxon>
        <taxon>Micrococcaceae</taxon>
        <taxon>Kocuria</taxon>
    </lineage>
</organism>
<evidence type="ECO:0000313" key="1">
    <source>
        <dbReference type="EMBL" id="GAA1750440.1"/>
    </source>
</evidence>
<dbReference type="EMBL" id="BAAAOA010000008">
    <property type="protein sequence ID" value="GAA1750440.1"/>
    <property type="molecule type" value="Genomic_DNA"/>
</dbReference>
<sequence>MWNFSADREGFLRSATRSPFGRPAQAAALTTALSVGRAPLLHGKILPCGRRTGVSGQLHGRLLTFSVRDMTSRGSPPRRPQ</sequence>
<keyword evidence="2" id="KW-1185">Reference proteome</keyword>
<comment type="caution">
    <text evidence="1">The sequence shown here is derived from an EMBL/GenBank/DDBJ whole genome shotgun (WGS) entry which is preliminary data.</text>
</comment>
<proteinExistence type="predicted"/>
<evidence type="ECO:0000313" key="2">
    <source>
        <dbReference type="Proteomes" id="UP001501204"/>
    </source>
</evidence>
<protein>
    <submittedName>
        <fullName evidence="1">Uncharacterized protein</fullName>
    </submittedName>
</protein>
<name>A0ABN2K8B3_9MICC</name>
<dbReference type="Proteomes" id="UP001501204">
    <property type="component" value="Unassembled WGS sequence"/>
</dbReference>
<reference evidence="1 2" key="1">
    <citation type="journal article" date="2019" name="Int. J. Syst. Evol. Microbiol.">
        <title>The Global Catalogue of Microorganisms (GCM) 10K type strain sequencing project: providing services to taxonomists for standard genome sequencing and annotation.</title>
        <authorList>
            <consortium name="The Broad Institute Genomics Platform"/>
            <consortium name="The Broad Institute Genome Sequencing Center for Infectious Disease"/>
            <person name="Wu L."/>
            <person name="Ma J."/>
        </authorList>
    </citation>
    <scope>NUCLEOTIDE SEQUENCE [LARGE SCALE GENOMIC DNA]</scope>
    <source>
        <strain evidence="1 2">JCM 14735</strain>
    </source>
</reference>